<accession>A0A375JHI4</accession>
<evidence type="ECO:0000313" key="2">
    <source>
        <dbReference type="EMBL" id="SPS03066.1"/>
    </source>
</evidence>
<evidence type="ECO:0000313" key="3">
    <source>
        <dbReference type="Proteomes" id="UP000256805"/>
    </source>
</evidence>
<name>A0A375JHI4_9BURK</name>
<proteinExistence type="predicted"/>
<dbReference type="AlphaFoldDB" id="A0A375JHI4"/>
<sequence>MHLFSNQQAYEDTTPPDKFK</sequence>
<feature type="compositionally biased region" description="Polar residues" evidence="1">
    <location>
        <begin position="1"/>
        <end position="11"/>
    </location>
</feature>
<dbReference type="EMBL" id="OVTA01000136">
    <property type="protein sequence ID" value="SPS03066.1"/>
    <property type="molecule type" value="Genomic_DNA"/>
</dbReference>
<feature type="region of interest" description="Disordered" evidence="1">
    <location>
        <begin position="1"/>
        <end position="20"/>
    </location>
</feature>
<organism evidence="2 3">
    <name type="scientific">Cupriavidus taiwanensis</name>
    <dbReference type="NCBI Taxonomy" id="164546"/>
    <lineage>
        <taxon>Bacteria</taxon>
        <taxon>Pseudomonadati</taxon>
        <taxon>Pseudomonadota</taxon>
        <taxon>Betaproteobacteria</taxon>
        <taxon>Burkholderiales</taxon>
        <taxon>Burkholderiaceae</taxon>
        <taxon>Cupriavidus</taxon>
    </lineage>
</organism>
<reference evidence="2 3" key="1">
    <citation type="submission" date="2018-01" db="EMBL/GenBank/DDBJ databases">
        <authorList>
            <person name="Gaut B.S."/>
            <person name="Morton B.R."/>
            <person name="Clegg M.T."/>
            <person name="Duvall M.R."/>
        </authorList>
    </citation>
    <scope>NUCLEOTIDE SEQUENCE [LARGE SCALE GENOMIC DNA]</scope>
    <source>
        <strain evidence="2">Cupriavidus taiwanensis cmp 52</strain>
    </source>
</reference>
<protein>
    <submittedName>
        <fullName evidence="2">Uncharacterized protein</fullName>
    </submittedName>
</protein>
<gene>
    <name evidence="2" type="ORF">CBM2634_U70028</name>
</gene>
<evidence type="ECO:0000256" key="1">
    <source>
        <dbReference type="SAM" id="MobiDB-lite"/>
    </source>
</evidence>
<dbReference type="Proteomes" id="UP000256805">
    <property type="component" value="Unassembled WGS sequence"/>
</dbReference>